<dbReference type="RefSeq" id="WP_085030813.1">
    <property type="nucleotide sequence ID" value="NZ_CP020772.1"/>
</dbReference>
<evidence type="ECO:0000313" key="3">
    <source>
        <dbReference type="Proteomes" id="UP000192527"/>
    </source>
</evidence>
<keyword evidence="1" id="KW-0812">Transmembrane</keyword>
<dbReference type="Proteomes" id="UP000192527">
    <property type="component" value="Chromosome"/>
</dbReference>
<name>A0A1W5ZYL5_9BACI</name>
<feature type="transmembrane region" description="Helical" evidence="1">
    <location>
        <begin position="6"/>
        <end position="22"/>
    </location>
</feature>
<organism evidence="2 3">
    <name type="scientific">Halobacillus mangrovi</name>
    <dbReference type="NCBI Taxonomy" id="402384"/>
    <lineage>
        <taxon>Bacteria</taxon>
        <taxon>Bacillati</taxon>
        <taxon>Bacillota</taxon>
        <taxon>Bacilli</taxon>
        <taxon>Bacillales</taxon>
        <taxon>Bacillaceae</taxon>
        <taxon>Halobacillus</taxon>
    </lineage>
</organism>
<evidence type="ECO:0000256" key="1">
    <source>
        <dbReference type="SAM" id="Phobius"/>
    </source>
</evidence>
<evidence type="ECO:0000313" key="2">
    <source>
        <dbReference type="EMBL" id="ARI78354.1"/>
    </source>
</evidence>
<gene>
    <name evidence="2" type="ORF">HM131_16600</name>
</gene>
<sequence length="140" mass="16339">MGKKLIYILGIGLILLSSIIYIDQRYFFNPVVFSKDAVTPYDWLDYERPLTMTYVNVDESRKTIRIKEEREIRNLIEALKESPQAETVQISSDIEGALKLSNSSSTLLEVYIYEDHWKVLKGDSHIHKMTAHLEKLINQY</sequence>
<protein>
    <submittedName>
        <fullName evidence="2">Uncharacterized protein</fullName>
    </submittedName>
</protein>
<keyword evidence="1" id="KW-1133">Transmembrane helix</keyword>
<dbReference type="KEGG" id="hmn:HM131_16600"/>
<dbReference type="OrthoDB" id="2608210at2"/>
<accession>A0A1W5ZYL5</accession>
<keyword evidence="1" id="KW-0472">Membrane</keyword>
<dbReference type="AlphaFoldDB" id="A0A1W5ZYL5"/>
<reference evidence="2 3" key="1">
    <citation type="submission" date="2017-04" db="EMBL/GenBank/DDBJ databases">
        <title>The whole genome sequencing and assembly of Halobacillus mangrovi strain.</title>
        <authorList>
            <person name="Lee S.-J."/>
            <person name="Park M.-K."/>
            <person name="Kim J.-Y."/>
            <person name="Lee Y.-J."/>
            <person name="Yi H."/>
            <person name="Bahn Y.-S."/>
            <person name="Kim J.F."/>
            <person name="Lee D.-W."/>
        </authorList>
    </citation>
    <scope>NUCLEOTIDE SEQUENCE [LARGE SCALE GENOMIC DNA]</scope>
    <source>
        <strain evidence="2 3">KTB 131</strain>
    </source>
</reference>
<proteinExistence type="predicted"/>
<dbReference type="EMBL" id="CP020772">
    <property type="protein sequence ID" value="ARI78354.1"/>
    <property type="molecule type" value="Genomic_DNA"/>
</dbReference>
<keyword evidence="3" id="KW-1185">Reference proteome</keyword>